<dbReference type="Proteomes" id="UP000608420">
    <property type="component" value="Unassembled WGS sequence"/>
</dbReference>
<evidence type="ECO:0000256" key="2">
    <source>
        <dbReference type="ARBA" id="ARBA00029447"/>
    </source>
</evidence>
<evidence type="ECO:0000259" key="4">
    <source>
        <dbReference type="PROSITE" id="PS50111"/>
    </source>
</evidence>
<dbReference type="RefSeq" id="WP_120460268.1">
    <property type="nucleotide sequence ID" value="NZ_BMIW01000002.1"/>
</dbReference>
<dbReference type="Gene3D" id="1.20.120.30">
    <property type="entry name" value="Aspartate receptor, ligand-binding domain"/>
    <property type="match status" value="1"/>
</dbReference>
<comment type="caution">
    <text evidence="5">The sequence shown here is derived from an EMBL/GenBank/DDBJ whole genome shotgun (WGS) entry which is preliminary data.</text>
</comment>
<dbReference type="InterPro" id="IPR004089">
    <property type="entry name" value="MCPsignal_dom"/>
</dbReference>
<dbReference type="InterPro" id="IPR012292">
    <property type="entry name" value="Globin/Proto"/>
</dbReference>
<proteinExistence type="inferred from homology"/>
<dbReference type="PANTHER" id="PTHR32089">
    <property type="entry name" value="METHYL-ACCEPTING CHEMOTAXIS PROTEIN MCPB"/>
    <property type="match status" value="1"/>
</dbReference>
<dbReference type="SMART" id="SM00283">
    <property type="entry name" value="MA"/>
    <property type="match status" value="1"/>
</dbReference>
<reference evidence="6" key="1">
    <citation type="journal article" date="2019" name="Int. J. Syst. Evol. Microbiol.">
        <title>The Global Catalogue of Microorganisms (GCM) 10K type strain sequencing project: providing services to taxonomists for standard genome sequencing and annotation.</title>
        <authorList>
            <consortium name="The Broad Institute Genomics Platform"/>
            <consortium name="The Broad Institute Genome Sequencing Center for Infectious Disease"/>
            <person name="Wu L."/>
            <person name="Ma J."/>
        </authorList>
    </citation>
    <scope>NUCLEOTIDE SEQUENCE [LARGE SCALE GENOMIC DNA]</scope>
    <source>
        <strain evidence="6">CGMCC 1.15420</strain>
    </source>
</reference>
<comment type="similarity">
    <text evidence="2">Belongs to the methyl-accepting chemotaxis (MCP) protein family.</text>
</comment>
<dbReference type="SUPFAM" id="SSF46458">
    <property type="entry name" value="Globin-like"/>
    <property type="match status" value="1"/>
</dbReference>
<dbReference type="EMBL" id="BMIW01000002">
    <property type="protein sequence ID" value="GGF85732.1"/>
    <property type="molecule type" value="Genomic_DNA"/>
</dbReference>
<gene>
    <name evidence="5" type="ORF">GCM10010913_04000</name>
</gene>
<protein>
    <recommendedName>
        <fullName evidence="4">Methyl-accepting transducer domain-containing protein</fullName>
    </recommendedName>
</protein>
<name>A0ABQ1VPH0_9BACL</name>
<dbReference type="Pfam" id="PF11563">
    <property type="entry name" value="Protoglobin"/>
    <property type="match status" value="1"/>
</dbReference>
<evidence type="ECO:0000256" key="3">
    <source>
        <dbReference type="PROSITE-ProRule" id="PRU00284"/>
    </source>
</evidence>
<keyword evidence="6" id="KW-1185">Reference proteome</keyword>
<organism evidence="5 6">
    <name type="scientific">Paenibacillus aceti</name>
    <dbReference type="NCBI Taxonomy" id="1820010"/>
    <lineage>
        <taxon>Bacteria</taxon>
        <taxon>Bacillati</taxon>
        <taxon>Bacillota</taxon>
        <taxon>Bacilli</taxon>
        <taxon>Bacillales</taxon>
        <taxon>Paenibacillaceae</taxon>
        <taxon>Paenibacillus</taxon>
    </lineage>
</organism>
<evidence type="ECO:0000313" key="5">
    <source>
        <dbReference type="EMBL" id="GGF85732.1"/>
    </source>
</evidence>
<feature type="domain" description="Methyl-accepting transducer" evidence="4">
    <location>
        <begin position="214"/>
        <end position="419"/>
    </location>
</feature>
<dbReference type="InterPro" id="IPR004090">
    <property type="entry name" value="Chemotax_Me-accpt_rcpt"/>
</dbReference>
<dbReference type="SUPFAM" id="SSF58104">
    <property type="entry name" value="Methyl-accepting chemotaxis protein (MCP) signaling domain"/>
    <property type="match status" value="1"/>
</dbReference>
<dbReference type="CDD" id="cd01068">
    <property type="entry name" value="globin_sensor"/>
    <property type="match status" value="1"/>
</dbReference>
<evidence type="ECO:0000256" key="1">
    <source>
        <dbReference type="ARBA" id="ARBA00023224"/>
    </source>
</evidence>
<dbReference type="Gene3D" id="1.10.287.950">
    <property type="entry name" value="Methyl-accepting chemotaxis protein"/>
    <property type="match status" value="1"/>
</dbReference>
<keyword evidence="1 3" id="KW-0807">Transducer</keyword>
<evidence type="ECO:0000313" key="6">
    <source>
        <dbReference type="Proteomes" id="UP000608420"/>
    </source>
</evidence>
<dbReference type="PRINTS" id="PR00260">
    <property type="entry name" value="CHEMTRNSDUCR"/>
</dbReference>
<dbReference type="PROSITE" id="PS50111">
    <property type="entry name" value="CHEMOTAXIS_TRANSDUC_2"/>
    <property type="match status" value="1"/>
</dbReference>
<dbReference type="CDD" id="cd11386">
    <property type="entry name" value="MCP_signal"/>
    <property type="match status" value="1"/>
</dbReference>
<dbReference type="Gene3D" id="1.10.490.10">
    <property type="entry name" value="Globins"/>
    <property type="match status" value="1"/>
</dbReference>
<sequence length="583" mass="66082">MFRTRHKAYSQLVKPLSASDLSSVPALEQKLHYLQIKQADINNLRKLTELMDRLAKPITERNYDMLFQIPEMLQIIKDHSTRERLTVTFIEYMKSIPRIELNEEYVTSRKRIGFIHNRVKLPPEWFLGAYTRVYEILIPAIVHEFSRPSEAAEIIISLQRIIMLDSQLVLEAYNEAHDFEYIETNSQIIEELIQMDKVKPLIDSVNLSLQETMNVSSSAQELTASIHEVAEHSVQLSDQSGAMMQQARQVQLTVKDALKDFSATAQDVSEASQQFEQFLLSIHNITDIIDVISNVADQTNLLALNASIEAARAGEQGLGFAVVASEVRKLSEQTKGAVEQITQVITRIIGTANTIGQETRSMGSHIAERVEATKEAVNDLEQIMEQIENFRDFTANVASIVEQQAAATSDITERTSTMLGHQEEIQQFAIATGRDIFEVSRKVDSLRLKTLRINSQLSHSQILRTAKTDHLLLRWWVYNDTLGFQHDNHERLSGQGACRLSQWCEKIKNDPGITSLPSFPALQEQHANVHRLTDAALESVQSQGTDGLLQADNILVELEMASQKMVQALEQVQQEMTQRIRQR</sequence>
<dbReference type="InterPro" id="IPR009050">
    <property type="entry name" value="Globin-like_sf"/>
</dbReference>
<dbReference type="InterPro" id="IPR039379">
    <property type="entry name" value="Protoglobin_sensor_dom"/>
</dbReference>
<accession>A0ABQ1VPH0</accession>
<dbReference type="InterPro" id="IPR044398">
    <property type="entry name" value="Globin-sensor_dom"/>
</dbReference>
<dbReference type="Pfam" id="PF00015">
    <property type="entry name" value="MCPsignal"/>
    <property type="match status" value="1"/>
</dbReference>
<dbReference type="PANTHER" id="PTHR32089:SF112">
    <property type="entry name" value="LYSOZYME-LIKE PROTEIN-RELATED"/>
    <property type="match status" value="1"/>
</dbReference>